<proteinExistence type="inferred from homology"/>
<evidence type="ECO:0000256" key="1">
    <source>
        <dbReference type="ARBA" id="ARBA00009437"/>
    </source>
</evidence>
<name>A0ABT3ALX6_9RHOB</name>
<dbReference type="InterPro" id="IPR036388">
    <property type="entry name" value="WH-like_DNA-bd_sf"/>
</dbReference>
<dbReference type="Gene3D" id="3.40.190.10">
    <property type="entry name" value="Periplasmic binding protein-like II"/>
    <property type="match status" value="2"/>
</dbReference>
<comment type="caution">
    <text evidence="6">The sequence shown here is derived from an EMBL/GenBank/DDBJ whole genome shotgun (WGS) entry which is preliminary data.</text>
</comment>
<dbReference type="Gene3D" id="1.10.10.10">
    <property type="entry name" value="Winged helix-like DNA-binding domain superfamily/Winged helix DNA-binding domain"/>
    <property type="match status" value="1"/>
</dbReference>
<dbReference type="SUPFAM" id="SSF53850">
    <property type="entry name" value="Periplasmic binding protein-like II"/>
    <property type="match status" value="1"/>
</dbReference>
<organism evidence="6 7">
    <name type="scientific">Ruegeria aquimaris</name>
    <dbReference type="NCBI Taxonomy" id="2984333"/>
    <lineage>
        <taxon>Bacteria</taxon>
        <taxon>Pseudomonadati</taxon>
        <taxon>Pseudomonadota</taxon>
        <taxon>Alphaproteobacteria</taxon>
        <taxon>Rhodobacterales</taxon>
        <taxon>Roseobacteraceae</taxon>
        <taxon>Ruegeria</taxon>
    </lineage>
</organism>
<keyword evidence="2" id="KW-0805">Transcription regulation</keyword>
<dbReference type="PANTHER" id="PTHR30537:SF79">
    <property type="entry name" value="TRANSCRIPTIONAL REGULATOR-RELATED"/>
    <property type="match status" value="1"/>
</dbReference>
<feature type="domain" description="HTH lysR-type" evidence="5">
    <location>
        <begin position="9"/>
        <end position="66"/>
    </location>
</feature>
<accession>A0ABT3ALX6</accession>
<dbReference type="Pfam" id="PF03466">
    <property type="entry name" value="LysR_substrate"/>
    <property type="match status" value="1"/>
</dbReference>
<dbReference type="InterPro" id="IPR005119">
    <property type="entry name" value="LysR_subst-bd"/>
</dbReference>
<keyword evidence="7" id="KW-1185">Reference proteome</keyword>
<evidence type="ECO:0000313" key="7">
    <source>
        <dbReference type="Proteomes" id="UP001320899"/>
    </source>
</evidence>
<gene>
    <name evidence="6" type="ORF">OE747_15220</name>
</gene>
<evidence type="ECO:0000313" key="6">
    <source>
        <dbReference type="EMBL" id="MCV2889694.1"/>
    </source>
</evidence>
<dbReference type="PANTHER" id="PTHR30537">
    <property type="entry name" value="HTH-TYPE TRANSCRIPTIONAL REGULATOR"/>
    <property type="match status" value="1"/>
</dbReference>
<dbReference type="EMBL" id="JAOWLB010000011">
    <property type="protein sequence ID" value="MCV2889694.1"/>
    <property type="molecule type" value="Genomic_DNA"/>
</dbReference>
<evidence type="ECO:0000256" key="2">
    <source>
        <dbReference type="ARBA" id="ARBA00023015"/>
    </source>
</evidence>
<dbReference type="InterPro" id="IPR058163">
    <property type="entry name" value="LysR-type_TF_proteobact-type"/>
</dbReference>
<dbReference type="RefSeq" id="WP_263829430.1">
    <property type="nucleotide sequence ID" value="NZ_JAOWLB010000011.1"/>
</dbReference>
<keyword evidence="4" id="KW-0804">Transcription</keyword>
<dbReference type="InterPro" id="IPR000847">
    <property type="entry name" value="LysR_HTH_N"/>
</dbReference>
<dbReference type="InterPro" id="IPR036390">
    <property type="entry name" value="WH_DNA-bd_sf"/>
</dbReference>
<dbReference type="SUPFAM" id="SSF46785">
    <property type="entry name" value="Winged helix' DNA-binding domain"/>
    <property type="match status" value="1"/>
</dbReference>
<dbReference type="Pfam" id="PF00126">
    <property type="entry name" value="HTH_1"/>
    <property type="match status" value="1"/>
</dbReference>
<dbReference type="PROSITE" id="PS50931">
    <property type="entry name" value="HTH_LYSR"/>
    <property type="match status" value="1"/>
</dbReference>
<evidence type="ECO:0000256" key="3">
    <source>
        <dbReference type="ARBA" id="ARBA00023125"/>
    </source>
</evidence>
<dbReference type="Proteomes" id="UP001320899">
    <property type="component" value="Unassembled WGS sequence"/>
</dbReference>
<keyword evidence="3" id="KW-0238">DNA-binding</keyword>
<dbReference type="PRINTS" id="PR00039">
    <property type="entry name" value="HTHLYSR"/>
</dbReference>
<evidence type="ECO:0000256" key="4">
    <source>
        <dbReference type="ARBA" id="ARBA00023163"/>
    </source>
</evidence>
<sequence>MNNPYRALPPLSALIGFEAAARCLSFSRAAEELNVTQSAVSHQIRMLEAHLGQPLFLRIGRRIELTDAGQDLLATAQEALETVRHGVRRLHAYTKPGSVILMMTPALAQGWFLPRLARLRAELPHVEPWLHTTTEAWVPEEAEIDIVLSDTPWADERTLSRPLLPDRLWPLAAPGVAATLPQTADSHRLDHAALLHDEGEDDWQKWFTQAKSARREFAAGLNFSDPAMMLQAAAAGLGICLGSEITAGSFLANGTLVRAAATPLETERRYYLSVWTRNLSRRAVQDLWIWLLARPDP</sequence>
<reference evidence="6 7" key="1">
    <citation type="submission" date="2022-10" db="EMBL/GenBank/DDBJ databases">
        <title>Ruegeria sp. nov., isolated from ocean surface sediments.</title>
        <authorList>
            <person name="He W."/>
            <person name="Xue H.-P."/>
            <person name="Zhang D.-F."/>
        </authorList>
    </citation>
    <scope>NUCLEOTIDE SEQUENCE [LARGE SCALE GENOMIC DNA]</scope>
    <source>
        <strain evidence="6 7">XHP0148</strain>
    </source>
</reference>
<evidence type="ECO:0000259" key="5">
    <source>
        <dbReference type="PROSITE" id="PS50931"/>
    </source>
</evidence>
<comment type="similarity">
    <text evidence="1">Belongs to the LysR transcriptional regulatory family.</text>
</comment>
<protein>
    <submittedName>
        <fullName evidence="6">LysR substrate-binding domain-containing protein</fullName>
    </submittedName>
</protein>